<dbReference type="RefSeq" id="WP_043666108.1">
    <property type="nucleotide sequence ID" value="NZ_CP191154.1"/>
</dbReference>
<organism evidence="3 4">
    <name type="scientific">Clostridium butyricum</name>
    <dbReference type="NCBI Taxonomy" id="1492"/>
    <lineage>
        <taxon>Bacteria</taxon>
        <taxon>Bacillati</taxon>
        <taxon>Bacillota</taxon>
        <taxon>Clostridia</taxon>
        <taxon>Eubacteriales</taxon>
        <taxon>Clostridiaceae</taxon>
        <taxon>Clostridium</taxon>
    </lineage>
</organism>
<dbReference type="InterPro" id="IPR051448">
    <property type="entry name" value="CdaR-like_regulators"/>
</dbReference>
<accession>A0A2S7F9B3</accession>
<gene>
    <name evidence="3" type="ORF">AWN73_15350</name>
</gene>
<dbReference type="AlphaFoldDB" id="A0A2S7F9B3"/>
<dbReference type="PANTHER" id="PTHR33744:SF16">
    <property type="entry name" value="CARBOHYDRATE DIACID REGULATOR"/>
    <property type="match status" value="1"/>
</dbReference>
<dbReference type="InterPro" id="IPR042070">
    <property type="entry name" value="PucR_C-HTH_sf"/>
</dbReference>
<comment type="caution">
    <text evidence="3">The sequence shown here is derived from an EMBL/GenBank/DDBJ whole genome shotgun (WGS) entry which is preliminary data.</text>
</comment>
<dbReference type="Pfam" id="PF13556">
    <property type="entry name" value="HTH_30"/>
    <property type="match status" value="1"/>
</dbReference>
<dbReference type="PANTHER" id="PTHR33744">
    <property type="entry name" value="CARBOHYDRATE DIACID REGULATOR"/>
    <property type="match status" value="1"/>
</dbReference>
<dbReference type="Gene3D" id="1.10.10.2840">
    <property type="entry name" value="PucR C-terminal helix-turn-helix domain"/>
    <property type="match status" value="1"/>
</dbReference>
<name>A0A2S7F9B3_CLOBU</name>
<evidence type="ECO:0000259" key="2">
    <source>
        <dbReference type="Pfam" id="PF13556"/>
    </source>
</evidence>
<sequence>MLNKQIAQKIVDKISTVLPYNINIMDKEGIIIGSSNKNRIGTIHYGAAEALTEKKEVEIYNEDEFVKPGLNIPIFFKDEIEGVIGITGNPEDISAFGKIIKVTSELLLSEQYSLKSALKKEMLKEEFLYEWIYLKEKYNNEFILKGQSINIDILKPKRVALILHKNIKSSIILREVKRYIYEDDYYIKLSDEKLILILKDNKNFKNRIELISDNMEKYSVKIAVSSSNENLNKSFIEAMDTLNIISAVYKSKKILFFDSIRLINNSIMNLNYSEIEKVKNKLYEQNGGKELLETLLKFIEFNGEKNKVSEILHIHRNTLNYRLNNIEEITGLKLNDYMDLYQLILFFLCIRMKNV</sequence>
<feature type="domain" description="Putative sugar diacid recognition" evidence="1">
    <location>
        <begin position="2"/>
        <end position="131"/>
    </location>
</feature>
<evidence type="ECO:0000313" key="4">
    <source>
        <dbReference type="Proteomes" id="UP000238081"/>
    </source>
</evidence>
<evidence type="ECO:0000259" key="1">
    <source>
        <dbReference type="Pfam" id="PF05651"/>
    </source>
</evidence>
<dbReference type="Pfam" id="PF05651">
    <property type="entry name" value="Diacid_rec"/>
    <property type="match status" value="1"/>
</dbReference>
<reference evidence="3 4" key="1">
    <citation type="submission" date="2016-01" db="EMBL/GenBank/DDBJ databases">
        <title>Characterization of the Clostridium difficile lineages that are prevalent in Hong Kong and China.</title>
        <authorList>
            <person name="Kwok J.S.-L."/>
            <person name="Lam W.-Y."/>
            <person name="Ip M."/>
            <person name="Chan T.-F."/>
            <person name="Hawkey P.M."/>
            <person name="Tsui S.K.-W."/>
        </authorList>
    </citation>
    <scope>NUCLEOTIDE SEQUENCE [LARGE SCALE GENOMIC DNA]</scope>
    <source>
        <strain evidence="3 4">300064</strain>
    </source>
</reference>
<dbReference type="EMBL" id="LRDH01000114">
    <property type="protein sequence ID" value="PPV14029.1"/>
    <property type="molecule type" value="Genomic_DNA"/>
</dbReference>
<protein>
    <submittedName>
        <fullName evidence="3">Carbohydrate diacid regulator</fullName>
    </submittedName>
</protein>
<dbReference type="Proteomes" id="UP000238081">
    <property type="component" value="Unassembled WGS sequence"/>
</dbReference>
<feature type="domain" description="PucR C-terminal helix-turn-helix" evidence="2">
    <location>
        <begin position="291"/>
        <end position="344"/>
    </location>
</feature>
<dbReference type="InterPro" id="IPR025736">
    <property type="entry name" value="PucR_C-HTH_dom"/>
</dbReference>
<proteinExistence type="predicted"/>
<dbReference type="InterPro" id="IPR008599">
    <property type="entry name" value="Diacid_rec"/>
</dbReference>
<evidence type="ECO:0000313" key="3">
    <source>
        <dbReference type="EMBL" id="PPV14029.1"/>
    </source>
</evidence>